<dbReference type="PANTHER" id="PTHR43065">
    <property type="entry name" value="SENSOR HISTIDINE KINASE"/>
    <property type="match status" value="1"/>
</dbReference>
<feature type="domain" description="PAS" evidence="11">
    <location>
        <begin position="357"/>
        <end position="410"/>
    </location>
</feature>
<dbReference type="OrthoDB" id="9769169at2"/>
<keyword evidence="14" id="KW-1185">Reference proteome</keyword>
<accession>C4XGR2</accession>
<evidence type="ECO:0000259" key="12">
    <source>
        <dbReference type="PROSITE" id="PS50113"/>
    </source>
</evidence>
<feature type="domain" description="Histidine kinase" evidence="10">
    <location>
        <begin position="654"/>
        <end position="908"/>
    </location>
</feature>
<feature type="transmembrane region" description="Helical" evidence="9">
    <location>
        <begin position="308"/>
        <end position="330"/>
    </location>
</feature>
<dbReference type="Pfam" id="PF08448">
    <property type="entry name" value="PAS_4"/>
    <property type="match status" value="2"/>
</dbReference>
<evidence type="ECO:0000256" key="9">
    <source>
        <dbReference type="SAM" id="Phobius"/>
    </source>
</evidence>
<dbReference type="InterPro" id="IPR000014">
    <property type="entry name" value="PAS"/>
</dbReference>
<keyword evidence="9" id="KW-0812">Transmembrane</keyword>
<dbReference type="InterPro" id="IPR005467">
    <property type="entry name" value="His_kinase_dom"/>
</dbReference>
<dbReference type="SMART" id="SM00091">
    <property type="entry name" value="PAS"/>
    <property type="match status" value="2"/>
</dbReference>
<dbReference type="KEGG" id="dma:DMR_27290"/>
<dbReference type="PANTHER" id="PTHR43065:SF46">
    <property type="entry name" value="C4-DICARBOXYLATE TRANSPORT SENSOR PROTEIN DCTB"/>
    <property type="match status" value="1"/>
</dbReference>
<evidence type="ECO:0000256" key="6">
    <source>
        <dbReference type="ARBA" id="ARBA00022777"/>
    </source>
</evidence>
<dbReference type="SUPFAM" id="SSF55874">
    <property type="entry name" value="ATPase domain of HSP90 chaperone/DNA topoisomerase II/histidine kinase"/>
    <property type="match status" value="1"/>
</dbReference>
<dbReference type="SMART" id="SM00387">
    <property type="entry name" value="HATPase_c"/>
    <property type="match status" value="1"/>
</dbReference>
<dbReference type="NCBIfam" id="TIGR00229">
    <property type="entry name" value="sensory_box"/>
    <property type="match status" value="2"/>
</dbReference>
<dbReference type="Gene3D" id="3.30.565.10">
    <property type="entry name" value="Histidine kinase-like ATPase, C-terminal domain"/>
    <property type="match status" value="1"/>
</dbReference>
<dbReference type="GO" id="GO:0000155">
    <property type="term" value="F:phosphorelay sensor kinase activity"/>
    <property type="evidence" value="ECO:0007669"/>
    <property type="project" value="InterPro"/>
</dbReference>
<evidence type="ECO:0000313" key="14">
    <source>
        <dbReference type="Proteomes" id="UP000009071"/>
    </source>
</evidence>
<dbReference type="PROSITE" id="PS50113">
    <property type="entry name" value="PAC"/>
    <property type="match status" value="2"/>
</dbReference>
<evidence type="ECO:0000256" key="2">
    <source>
        <dbReference type="ARBA" id="ARBA00012438"/>
    </source>
</evidence>
<feature type="transmembrane region" description="Helical" evidence="9">
    <location>
        <begin position="21"/>
        <end position="43"/>
    </location>
</feature>
<dbReference type="Gene3D" id="3.30.450.20">
    <property type="entry name" value="PAS domain"/>
    <property type="match status" value="2"/>
</dbReference>
<dbReference type="eggNOG" id="COG5000">
    <property type="taxonomic scope" value="Bacteria"/>
</dbReference>
<dbReference type="EC" id="2.7.13.3" evidence="2"/>
<evidence type="ECO:0000259" key="11">
    <source>
        <dbReference type="PROSITE" id="PS50112"/>
    </source>
</evidence>
<dbReference type="InterPro" id="IPR000700">
    <property type="entry name" value="PAS-assoc_C"/>
</dbReference>
<evidence type="ECO:0000256" key="3">
    <source>
        <dbReference type="ARBA" id="ARBA00022553"/>
    </source>
</evidence>
<keyword evidence="9" id="KW-0472">Membrane</keyword>
<evidence type="ECO:0000256" key="4">
    <source>
        <dbReference type="ARBA" id="ARBA00022679"/>
    </source>
</evidence>
<dbReference type="EMBL" id="AP010904">
    <property type="protein sequence ID" value="BAH76220.1"/>
    <property type="molecule type" value="Genomic_DNA"/>
</dbReference>
<keyword evidence="8" id="KW-0902">Two-component regulatory system</keyword>
<dbReference type="AlphaFoldDB" id="C4XGR2"/>
<reference evidence="13 14" key="1">
    <citation type="journal article" date="2009" name="Genome Res.">
        <title>Whole genome sequence of Desulfovibrio magneticus strain RS-1 revealed common gene clusters in magnetotactic bacteria.</title>
        <authorList>
            <person name="Nakazawa H."/>
            <person name="Arakaki A."/>
            <person name="Narita-Yamada S."/>
            <person name="Yashiro I."/>
            <person name="Jinno K."/>
            <person name="Aoki N."/>
            <person name="Tsuruyama A."/>
            <person name="Okamura Y."/>
            <person name="Tanikawa S."/>
            <person name="Fujita N."/>
            <person name="Takeyama H."/>
            <person name="Matsunaga T."/>
        </authorList>
    </citation>
    <scope>NUCLEOTIDE SEQUENCE [LARGE SCALE GENOMIC DNA]</scope>
    <source>
        <strain evidence="14">ATCC 700980 / DSM 13731 / RS-1</strain>
    </source>
</reference>
<name>C4XGR2_SOLM1</name>
<dbReference type="PROSITE" id="PS50109">
    <property type="entry name" value="HIS_KIN"/>
    <property type="match status" value="1"/>
</dbReference>
<keyword evidence="9" id="KW-1133">Transmembrane helix</keyword>
<evidence type="ECO:0000256" key="5">
    <source>
        <dbReference type="ARBA" id="ARBA00022741"/>
    </source>
</evidence>
<dbReference type="STRING" id="573370.DMR_27290"/>
<keyword evidence="7" id="KW-0067">ATP-binding</keyword>
<evidence type="ECO:0000256" key="7">
    <source>
        <dbReference type="ARBA" id="ARBA00022840"/>
    </source>
</evidence>
<dbReference type="InterPro" id="IPR035965">
    <property type="entry name" value="PAS-like_dom_sf"/>
</dbReference>
<keyword evidence="4" id="KW-0808">Transferase</keyword>
<keyword evidence="6 13" id="KW-0418">Kinase</keyword>
<evidence type="ECO:0000256" key="8">
    <source>
        <dbReference type="ARBA" id="ARBA00023012"/>
    </source>
</evidence>
<feature type="domain" description="PAC" evidence="12">
    <location>
        <begin position="429"/>
        <end position="482"/>
    </location>
</feature>
<dbReference type="CDD" id="cd00130">
    <property type="entry name" value="PAS"/>
    <property type="match status" value="1"/>
</dbReference>
<protein>
    <recommendedName>
        <fullName evidence="2">histidine kinase</fullName>
        <ecNumber evidence="2">2.7.13.3</ecNumber>
    </recommendedName>
</protein>
<dbReference type="HOGENOM" id="CLU_319771_0_0_7"/>
<gene>
    <name evidence="13" type="ordered locus">DMR_27290</name>
</gene>
<dbReference type="Pfam" id="PF02518">
    <property type="entry name" value="HATPase_c"/>
    <property type="match status" value="1"/>
</dbReference>
<dbReference type="PRINTS" id="PR00344">
    <property type="entry name" value="BCTRLSENSOR"/>
</dbReference>
<evidence type="ECO:0000259" key="10">
    <source>
        <dbReference type="PROSITE" id="PS50109"/>
    </source>
</evidence>
<evidence type="ECO:0000256" key="1">
    <source>
        <dbReference type="ARBA" id="ARBA00000085"/>
    </source>
</evidence>
<dbReference type="InterPro" id="IPR003594">
    <property type="entry name" value="HATPase_dom"/>
</dbReference>
<sequence>MKRLTNPFRPRLRWGGERSATQGWVLLTIFAVLFLGAMSALLWRTHAASAQHESLALEQFRWDTANLAANLEYFFQERRSDMQNLAGSRPVESYFENVALGMSPRYGLLASIQEIETSFRKYLGEKVLAQKPIFECITLRDETGTNVVRLEQGGMAAAANHNALAPSGMEADNDGLLWKIVDEESGNVGLVITHPVIFHGKREGSVSARMSLETLFSALVRDQVGGKQREYCLAFDGKSLACPGAAFESLASTMQGLVGSVSQISSSQVPGAKDGIGAGPLLGTAARVGGTPFTVLSMIPEKALVGTATWPLLVLIGTLSLVLLAGLALFGRTNAQRMVLNARVEEQKSSESALRKRMDEFSTLFNALPGYAFYKDSAGVYVTANSSFCAAVGFPLEAIVGKRDDELFPEHLAQGYMRDDQLLLSGDKDFYEVEETILDHGREVRLITRKLALRHSDGGLGGLIGLGFDITEKKHIEEELRQANDRMEAGIRLRTEELALANALLQEEIAERLKAHQAIKLILDSISAILIVLDADGQVTHWGNAAHLSFGMSLGEVVGRRFAQLPLAWDWNEVANGLATCRETGQTVKLSNVWYERPDGSDGFLVVSVTRLCAKESDMSGYLLLGEDITEVRALEAQLSQAAKLEAIGQLAAGIAHEINTPTQYVGDSVTFLKDAYEDLNRLVTQANELSRLPSPCGQAIAASLSSLLEEIDAPFLGEEIPKTIERIYEGIERISTIVLAMKRFSYNSGNEKKAMDIRNAIENTLVISRNEWKYVAEATTDFDPELSTVMCLVGDMNQVLLNIIVNAAHAISDVVRESNGLGRIAISTRKDNEFAEIRIQDTGTGIPKEVGDKVFNLFFTTKEVGKGTGQGLAIAYDIVVNKHNGSITFESEPGQGTTFIIRLPLAG</sequence>
<dbReference type="GO" id="GO:0005524">
    <property type="term" value="F:ATP binding"/>
    <property type="evidence" value="ECO:0007669"/>
    <property type="project" value="UniProtKB-KW"/>
</dbReference>
<dbReference type="RefSeq" id="WP_015861389.1">
    <property type="nucleotide sequence ID" value="NC_012796.1"/>
</dbReference>
<feature type="domain" description="PAS" evidence="11">
    <location>
        <begin position="515"/>
        <end position="560"/>
    </location>
</feature>
<keyword evidence="5" id="KW-0547">Nucleotide-binding</keyword>
<dbReference type="eggNOG" id="COG4191">
    <property type="taxonomic scope" value="Bacteria"/>
</dbReference>
<dbReference type="Proteomes" id="UP000009071">
    <property type="component" value="Chromosome"/>
</dbReference>
<dbReference type="InterPro" id="IPR004358">
    <property type="entry name" value="Sig_transdc_His_kin-like_C"/>
</dbReference>
<dbReference type="InterPro" id="IPR003661">
    <property type="entry name" value="HisK_dim/P_dom"/>
</dbReference>
<organism evidence="13 14">
    <name type="scientific">Solidesulfovibrio magneticus (strain ATCC 700980 / DSM 13731 / RS-1)</name>
    <name type="common">Desulfovibrio magneticus</name>
    <dbReference type="NCBI Taxonomy" id="573370"/>
    <lineage>
        <taxon>Bacteria</taxon>
        <taxon>Pseudomonadati</taxon>
        <taxon>Thermodesulfobacteriota</taxon>
        <taxon>Desulfovibrionia</taxon>
        <taxon>Desulfovibrionales</taxon>
        <taxon>Desulfovibrionaceae</taxon>
        <taxon>Solidesulfovibrio</taxon>
    </lineage>
</organism>
<feature type="domain" description="PAC" evidence="12">
    <location>
        <begin position="589"/>
        <end position="641"/>
    </location>
</feature>
<dbReference type="SUPFAM" id="SSF55785">
    <property type="entry name" value="PYP-like sensor domain (PAS domain)"/>
    <property type="match status" value="2"/>
</dbReference>
<comment type="catalytic activity">
    <reaction evidence="1">
        <text>ATP + protein L-histidine = ADP + protein N-phospho-L-histidine.</text>
        <dbReference type="EC" id="2.7.13.3"/>
    </reaction>
</comment>
<dbReference type="CDD" id="cd00082">
    <property type="entry name" value="HisKA"/>
    <property type="match status" value="1"/>
</dbReference>
<evidence type="ECO:0000313" key="13">
    <source>
        <dbReference type="EMBL" id="BAH76220.1"/>
    </source>
</evidence>
<dbReference type="PROSITE" id="PS50112">
    <property type="entry name" value="PAS"/>
    <property type="match status" value="2"/>
</dbReference>
<dbReference type="InterPro" id="IPR013656">
    <property type="entry name" value="PAS_4"/>
</dbReference>
<proteinExistence type="predicted"/>
<keyword evidence="3" id="KW-0597">Phosphoprotein</keyword>
<dbReference type="InterPro" id="IPR036890">
    <property type="entry name" value="HATPase_C_sf"/>
</dbReference>
<dbReference type="Gene3D" id="1.10.287.130">
    <property type="match status" value="1"/>
</dbReference>